<proteinExistence type="predicted"/>
<protein>
    <submittedName>
        <fullName evidence="2">Uncharacterized protein</fullName>
    </submittedName>
</protein>
<dbReference type="InterPro" id="IPR038883">
    <property type="entry name" value="AN11006-like"/>
</dbReference>
<dbReference type="PANTHER" id="PTHR42085">
    <property type="entry name" value="F-BOX DOMAIN-CONTAINING PROTEIN"/>
    <property type="match status" value="1"/>
</dbReference>
<reference evidence="2 3" key="1">
    <citation type="journal article" date="2016" name="Nat. Commun.">
        <title>Ectomycorrhizal ecology is imprinted in the genome of the dominant symbiotic fungus Cenococcum geophilum.</title>
        <authorList>
            <consortium name="DOE Joint Genome Institute"/>
            <person name="Peter M."/>
            <person name="Kohler A."/>
            <person name="Ohm R.A."/>
            <person name="Kuo A."/>
            <person name="Krutzmann J."/>
            <person name="Morin E."/>
            <person name="Arend M."/>
            <person name="Barry K.W."/>
            <person name="Binder M."/>
            <person name="Choi C."/>
            <person name="Clum A."/>
            <person name="Copeland A."/>
            <person name="Grisel N."/>
            <person name="Haridas S."/>
            <person name="Kipfer T."/>
            <person name="LaButti K."/>
            <person name="Lindquist E."/>
            <person name="Lipzen A."/>
            <person name="Maire R."/>
            <person name="Meier B."/>
            <person name="Mihaltcheva S."/>
            <person name="Molinier V."/>
            <person name="Murat C."/>
            <person name="Poggeler S."/>
            <person name="Quandt C.A."/>
            <person name="Sperisen C."/>
            <person name="Tritt A."/>
            <person name="Tisserant E."/>
            <person name="Crous P.W."/>
            <person name="Henrissat B."/>
            <person name="Nehls U."/>
            <person name="Egli S."/>
            <person name="Spatafora J.W."/>
            <person name="Grigoriev I.V."/>
            <person name="Martin F.M."/>
        </authorList>
    </citation>
    <scope>NUCLEOTIDE SEQUENCE [LARGE SCALE GENOMIC DNA]</scope>
    <source>
        <strain evidence="2 3">CBS 207.34</strain>
    </source>
</reference>
<evidence type="ECO:0000256" key="1">
    <source>
        <dbReference type="SAM" id="MobiDB-lite"/>
    </source>
</evidence>
<evidence type="ECO:0000313" key="2">
    <source>
        <dbReference type="EMBL" id="OCL10499.1"/>
    </source>
</evidence>
<dbReference type="OrthoDB" id="62952at2759"/>
<dbReference type="AlphaFoldDB" id="A0A8E2JUX4"/>
<sequence>MAAVRKLRRASKANAFTKNSTKKQTPLSKQTFSIKKAMKPPQPGKRRKTSEGQVKKIHVKKIEDQDKNEVLAPITMPRVGFMDLSGELRNQIYREVLHFEDAIMVGQKSQTGDRHAVRDSDSWAKRLSLLHISSQIRKEAISIYYGENTFLYTGELLNHPAHLAKPICTAVRFRKWCEDMGAENIKWIKKLQIKFGHCWTCNRPIPRWWPSSSMCDIYPYVEFAVKHPNCELELAELRPLHSFHANCACCHPRPGSAQDPVLFSEKTAIIKEPAWVEEIAAGNIVRIQAYIGRDVRVDKVIYAREASNRTNREDKWQELCDKLSLHYAFELKPESVRGGMRFMMQVQKRQMPDIDMIDIVR</sequence>
<feature type="compositionally biased region" description="Polar residues" evidence="1">
    <location>
        <begin position="14"/>
        <end position="33"/>
    </location>
</feature>
<dbReference type="EMBL" id="KV749232">
    <property type="protein sequence ID" value="OCL10499.1"/>
    <property type="molecule type" value="Genomic_DNA"/>
</dbReference>
<feature type="compositionally biased region" description="Basic residues" evidence="1">
    <location>
        <begin position="1"/>
        <end position="11"/>
    </location>
</feature>
<dbReference type="PANTHER" id="PTHR42085:SF2">
    <property type="entry name" value="F-BOX DOMAIN-CONTAINING PROTEIN"/>
    <property type="match status" value="1"/>
</dbReference>
<gene>
    <name evidence="2" type="ORF">AOQ84DRAFT_214789</name>
</gene>
<accession>A0A8E2JUX4</accession>
<dbReference type="Proteomes" id="UP000250140">
    <property type="component" value="Unassembled WGS sequence"/>
</dbReference>
<organism evidence="2 3">
    <name type="scientific">Glonium stellatum</name>
    <dbReference type="NCBI Taxonomy" id="574774"/>
    <lineage>
        <taxon>Eukaryota</taxon>
        <taxon>Fungi</taxon>
        <taxon>Dikarya</taxon>
        <taxon>Ascomycota</taxon>
        <taxon>Pezizomycotina</taxon>
        <taxon>Dothideomycetes</taxon>
        <taxon>Pleosporomycetidae</taxon>
        <taxon>Gloniales</taxon>
        <taxon>Gloniaceae</taxon>
        <taxon>Glonium</taxon>
    </lineage>
</organism>
<name>A0A8E2JUX4_9PEZI</name>
<feature type="region of interest" description="Disordered" evidence="1">
    <location>
        <begin position="1"/>
        <end position="54"/>
    </location>
</feature>
<evidence type="ECO:0000313" key="3">
    <source>
        <dbReference type="Proteomes" id="UP000250140"/>
    </source>
</evidence>
<keyword evidence="3" id="KW-1185">Reference proteome</keyword>